<dbReference type="CDD" id="cd02440">
    <property type="entry name" value="AdoMet_MTases"/>
    <property type="match status" value="1"/>
</dbReference>
<comment type="caution">
    <text evidence="14">The sequence shown here is derived from an EMBL/GenBank/DDBJ whole genome shotgun (WGS) entry which is preliminary data.</text>
</comment>
<dbReference type="Proteomes" id="UP000813444">
    <property type="component" value="Unassembled WGS sequence"/>
</dbReference>
<dbReference type="InterPro" id="IPR016035">
    <property type="entry name" value="Acyl_Trfase/lysoPLipase"/>
</dbReference>
<dbReference type="GO" id="GO:0004312">
    <property type="term" value="F:fatty acid synthase activity"/>
    <property type="evidence" value="ECO:0007669"/>
    <property type="project" value="TreeGrafter"/>
</dbReference>
<feature type="active site" description="Proton acceptor; for dehydratase activity" evidence="9">
    <location>
        <position position="944"/>
    </location>
</feature>
<dbReference type="InterPro" id="IPR049552">
    <property type="entry name" value="PKS_DH_N"/>
</dbReference>
<dbReference type="InterPro" id="IPR020806">
    <property type="entry name" value="PKS_PP-bd"/>
</dbReference>
<feature type="domain" description="Ketosynthase family 3 (KS3)" evidence="12">
    <location>
        <begin position="4"/>
        <end position="425"/>
    </location>
</feature>
<dbReference type="GO" id="GO:1901336">
    <property type="term" value="P:lactone biosynthetic process"/>
    <property type="evidence" value="ECO:0007669"/>
    <property type="project" value="UniProtKB-ARBA"/>
</dbReference>
<evidence type="ECO:0000259" key="13">
    <source>
        <dbReference type="PROSITE" id="PS52019"/>
    </source>
</evidence>
<dbReference type="Pfam" id="PF00107">
    <property type="entry name" value="ADH_zinc_N"/>
    <property type="match status" value="1"/>
</dbReference>
<evidence type="ECO:0000256" key="1">
    <source>
        <dbReference type="ARBA" id="ARBA00005179"/>
    </source>
</evidence>
<dbReference type="Pfam" id="PF02801">
    <property type="entry name" value="Ketoacyl-synt_C"/>
    <property type="match status" value="1"/>
</dbReference>
<dbReference type="CDD" id="cd05195">
    <property type="entry name" value="enoyl_red"/>
    <property type="match status" value="1"/>
</dbReference>
<organism evidence="14 15">
    <name type="scientific">Stachybotrys elegans</name>
    <dbReference type="NCBI Taxonomy" id="80388"/>
    <lineage>
        <taxon>Eukaryota</taxon>
        <taxon>Fungi</taxon>
        <taxon>Dikarya</taxon>
        <taxon>Ascomycota</taxon>
        <taxon>Pezizomycotina</taxon>
        <taxon>Sordariomycetes</taxon>
        <taxon>Hypocreomycetidae</taxon>
        <taxon>Hypocreales</taxon>
        <taxon>Stachybotryaceae</taxon>
        <taxon>Stachybotrys</taxon>
    </lineage>
</organism>
<dbReference type="InterPro" id="IPR009081">
    <property type="entry name" value="PP-bd_ACP"/>
</dbReference>
<dbReference type="Pfam" id="PF21089">
    <property type="entry name" value="PKS_DH_N"/>
    <property type="match status" value="1"/>
</dbReference>
<keyword evidence="5" id="KW-0521">NADP</keyword>
<sequence length="2493" mass="269510">MTDQESLAVVGYAYKAPGVGRNGLWEFLVDAKSAWSKVPADRFKHESFYSDKTGGGLIKVQGAHFLPDDIYAFDPAFFNLKADEARATDPQHRHLLECAYEAAESAGLTLPELMGARVGVFAAYDASEYSLQSYEDMSGVSQYTAVGTAPTMTANRLSYFFGTTGPSITVDAACAGSSYALHLACRSVLAGECEAAFVGGAKVLNGVGAWVTLDTMGALSAEGRSYSYDSKGAGFGRGEGSACVVIKRLSDALANRDPIRAVIRNTACNHSGRSNGITMPSRSEQENLLARVHSEAGLDPDETAFVEGHGTGTQVGDPIEAGAILTVVGKKRTEANPVHLGSIKSNFGHLEGASGIIALIKSIMMLEHDVMLPNAGFEKMNPEIEGRERLQVLTEAIPWPSTLKRRICISNFGFGGSNAAILVEQAPNTTTNGTNGHTNGHASATTPPHHLYVFSAKSRPSLEAYVSSFAQHLNNAPQSATYAKDLAYTLGQRRTHFPYRVAIAADSVESLQSQLLSSPPGNKSGVISEPNVAFVFTGQGAQYFQMGIALRCYPVFANAILDAQKRLSQLGATWLLTDELELGKQESRVNDAEISQPACTAIQLALVLLLRSWGVSPGAVVGHSSGEIAAAFAADLVTFDAAIAIAYFRGINAKKLINDETVQGGMSAGYATIAAINGPTNVTISGDELACEAIAAKAQQRNLFARKLNVQVAYHSQHMAQVADSYLASIQPLCHKPIDGGAATTRRPQFYSTVTGSLHSPDAVDASYWVKNLVQTVRFKDGLEALLRDQQSTASNLVIVEIGPHSALRSPSKQIIDLAAKGKGDGSAAAGQPSYLASLVREKTAISALLDLAGNLWSHGLSNIGLAQVNRTQDPCGSVLFDLPPYEFNKTVRYLSMSRITEQKLFGGHAPRPLLGLKSPYSEGDEYSFRNVSTLDDMPWARDHMVGGDVLFPLTGFTALASEAIKAVSPEPPASIHIREFHVKQSLRIEEGQRVDVTTKLRRAAMGTEMTSQTTWSVEVLSWSANDGWTSHVRGLVSADGQDSGLLSQSTQLDAALDALRDDSLPHIKAEDEYTRAQENGIHYGPAFRNMTDIWHAPGSDFVVHALRLPQLTFGDPREASPYTVDPATLDSMAQSVGLLQRTNGPRAVLVPSFVKRFRISNTIPTSPGTELRSVTRLTYHEKTSGTYHMDVIVFDMSGDQPKPIVEVEDLTLKSISGPSESQLSEAMAIPETYSVLHVPFVDLMKTNALIDSIKPKSTDPADLEFVRRLNIVGAYYLRRMINDTAGDKLLENLPHHLSKFLAWAKIAVDHYPTAELEGPDLVPIVSKNASGELVCKVGAALSDIVLDRKDGLQIMLEDGLLGRSYEDDVGNRTSNHILASYVQRLAECNPELRILEVGGGTGGASLPILEALQRATFGGPFLFQYTFTDISSGFFENAQIKLAAWSDSITYSRLDISQDPASQGFESGSYDLVLASNVLHATPDIVQTMRHVHSLLRPSGKVALVELGHTLTTPSVLPFAMLPGWWLAEDSHRSELDGPGLTPAEWALVLEESGFSGLDGHVFEFGDHPERLGATLWSTKPAPADKEVATSRVVVYRLSDDQDCHEAAGKIADSLGADSVEDFLDFEENENGEDDRLAIFVEGARSSLVSDLSWDQFEVLKDVLTKSCKRQLWVLPENAHLDATFIPGLLHTIRQEDMSNGFFLVHGVPLCSKNHEQNEAGLEAVTRLARHIQRLGSTLLSEQEYRFVNGTLHVPRICASQSAKDIFSMHAGLSVLQEQPIVQDDAAFTLTVGSAGSLDSIYFRRTDDLERPLEEEEVMVRVEAAGINFRDVLLILGLLPWMSPGFEGAGTVMRVGSGVSDVQPGDRVLYHLNRGGGIASVVRTSSSSVHKIPEGMSSTDAATLPLAYMTAFKSIVEIGQLQPGESILIHSAAGAVGQGCIRIAQHIGATVYVTAGTPEKREFLSSTFGIPADRIFSSRTSYFRDGIWRATKGQGVDVIVNYLAGELLQHTWELIAENGRFIELGKKDFLQNNYLPMRPFDRNVTFVGLDAGRAARANPELTRKCLETVVAMARDKTIAPVTPANVLPIGDLQRGLRALQSGQNFGKIVLHVGGSDKVLAERPPPAPLVLRPDATYVITGGTGGIGRAMAVRMASRGARNIVLLGRSGATNPKVAELLSRYEGTDICIRALACDVGSRPDLAKAIDSIQDMPPVRGVIHGALYLRDAFFINSTYDDWKRIRAPKVQAAWQIHEAYPELDFFVLLGSAMAVVGNAGQSIYTGTSSFLDALARYRSDQGQNTVSINLPVVEGVGYVAERGIADKVKRHLSASLTEAQLYTVIESAMIGPSSGLNFDGRAFSIMRQGKTGDGDGDLRPWEMLRALTGMRRKTTSSGDGRHNSTRGGGSRKRIDSAESLMEALREKVAAMIMVDRDEVTATRKLIDYGLDSLISSELHNWVKRETAVDLPLKSIPNAKDLNDLAGNILTRMTGVKK</sequence>
<evidence type="ECO:0000256" key="4">
    <source>
        <dbReference type="ARBA" id="ARBA00022679"/>
    </source>
</evidence>
<dbReference type="Pfam" id="PF08240">
    <property type="entry name" value="ADH_N"/>
    <property type="match status" value="1"/>
</dbReference>
<protein>
    <submittedName>
        <fullName evidence="14">Polyketide synthase</fullName>
    </submittedName>
</protein>
<dbReference type="InterPro" id="IPR014043">
    <property type="entry name" value="Acyl_transferase_dom"/>
</dbReference>
<dbReference type="GO" id="GO:0031177">
    <property type="term" value="F:phosphopantetheine binding"/>
    <property type="evidence" value="ECO:0007669"/>
    <property type="project" value="InterPro"/>
</dbReference>
<dbReference type="Pfam" id="PF08242">
    <property type="entry name" value="Methyltransf_12"/>
    <property type="match status" value="1"/>
</dbReference>
<name>A0A8K0SQM7_9HYPO</name>
<reference evidence="14" key="1">
    <citation type="journal article" date="2021" name="Nat. Commun.">
        <title>Genetic determinants of endophytism in the Arabidopsis root mycobiome.</title>
        <authorList>
            <person name="Mesny F."/>
            <person name="Miyauchi S."/>
            <person name="Thiergart T."/>
            <person name="Pickel B."/>
            <person name="Atanasova L."/>
            <person name="Karlsson M."/>
            <person name="Huettel B."/>
            <person name="Barry K.W."/>
            <person name="Haridas S."/>
            <person name="Chen C."/>
            <person name="Bauer D."/>
            <person name="Andreopoulos W."/>
            <person name="Pangilinan J."/>
            <person name="LaButti K."/>
            <person name="Riley R."/>
            <person name="Lipzen A."/>
            <person name="Clum A."/>
            <person name="Drula E."/>
            <person name="Henrissat B."/>
            <person name="Kohler A."/>
            <person name="Grigoriev I.V."/>
            <person name="Martin F.M."/>
            <person name="Hacquard S."/>
        </authorList>
    </citation>
    <scope>NUCLEOTIDE SEQUENCE</scope>
    <source>
        <strain evidence="14">MPI-CAGE-CH-0235</strain>
    </source>
</reference>
<dbReference type="GO" id="GO:0044550">
    <property type="term" value="P:secondary metabolite biosynthetic process"/>
    <property type="evidence" value="ECO:0007669"/>
    <property type="project" value="TreeGrafter"/>
</dbReference>
<dbReference type="PROSITE" id="PS52019">
    <property type="entry name" value="PKS_MFAS_DH"/>
    <property type="match status" value="1"/>
</dbReference>
<dbReference type="Gene3D" id="1.10.1200.10">
    <property type="entry name" value="ACP-like"/>
    <property type="match status" value="1"/>
</dbReference>
<dbReference type="Gene3D" id="3.40.366.10">
    <property type="entry name" value="Malonyl-Coenzyme A Acyl Carrier Protein, domain 2"/>
    <property type="match status" value="1"/>
</dbReference>
<dbReference type="SUPFAM" id="SSF53901">
    <property type="entry name" value="Thiolase-like"/>
    <property type="match status" value="1"/>
</dbReference>
<dbReference type="EMBL" id="JAGPNK010000007">
    <property type="protein sequence ID" value="KAH7318044.1"/>
    <property type="molecule type" value="Genomic_DNA"/>
</dbReference>
<evidence type="ECO:0000313" key="14">
    <source>
        <dbReference type="EMBL" id="KAH7318044.1"/>
    </source>
</evidence>
<dbReference type="InterPro" id="IPR049900">
    <property type="entry name" value="PKS_mFAS_DH"/>
</dbReference>
<dbReference type="SMART" id="SM00823">
    <property type="entry name" value="PKS_PP"/>
    <property type="match status" value="1"/>
</dbReference>
<accession>A0A8K0SQM7</accession>
<dbReference type="InterPro" id="IPR029063">
    <property type="entry name" value="SAM-dependent_MTases_sf"/>
</dbReference>
<feature type="active site" description="Proton donor; for dehydratase activity" evidence="9">
    <location>
        <position position="1131"/>
    </location>
</feature>
<dbReference type="SMART" id="SM00822">
    <property type="entry name" value="PKS_KR"/>
    <property type="match status" value="1"/>
</dbReference>
<dbReference type="InterPro" id="IPR036736">
    <property type="entry name" value="ACP-like_sf"/>
</dbReference>
<dbReference type="InterPro" id="IPR020841">
    <property type="entry name" value="PKS_Beta-ketoAc_synthase_dom"/>
</dbReference>
<dbReference type="SUPFAM" id="SSF55048">
    <property type="entry name" value="Probable ACP-binding domain of malonyl-CoA ACP transacylase"/>
    <property type="match status" value="1"/>
</dbReference>
<dbReference type="SUPFAM" id="SSF51735">
    <property type="entry name" value="NAD(P)-binding Rossmann-fold domains"/>
    <property type="match status" value="2"/>
</dbReference>
<dbReference type="Pfam" id="PF08659">
    <property type="entry name" value="KR"/>
    <property type="match status" value="1"/>
</dbReference>
<dbReference type="CDD" id="cd00833">
    <property type="entry name" value="PKS"/>
    <property type="match status" value="1"/>
</dbReference>
<dbReference type="SMART" id="SM00829">
    <property type="entry name" value="PKS_ER"/>
    <property type="match status" value="1"/>
</dbReference>
<dbReference type="InterPro" id="IPR020807">
    <property type="entry name" value="PKS_DH"/>
</dbReference>
<dbReference type="InterPro" id="IPR013154">
    <property type="entry name" value="ADH-like_N"/>
</dbReference>
<keyword evidence="7" id="KW-0511">Multifunctional enzyme</keyword>
<evidence type="ECO:0000256" key="7">
    <source>
        <dbReference type="ARBA" id="ARBA00023268"/>
    </source>
</evidence>
<evidence type="ECO:0000259" key="12">
    <source>
        <dbReference type="PROSITE" id="PS52004"/>
    </source>
</evidence>
<feature type="region of interest" description="N-terminal hotdog fold" evidence="9">
    <location>
        <begin position="912"/>
        <end position="1044"/>
    </location>
</feature>
<evidence type="ECO:0000256" key="3">
    <source>
        <dbReference type="ARBA" id="ARBA00022553"/>
    </source>
</evidence>
<dbReference type="InterPro" id="IPR036291">
    <property type="entry name" value="NAD(P)-bd_dom_sf"/>
</dbReference>
<dbReference type="Pfam" id="PF23297">
    <property type="entry name" value="ACP_SdgA_C"/>
    <property type="match status" value="1"/>
</dbReference>
<evidence type="ECO:0000313" key="15">
    <source>
        <dbReference type="Proteomes" id="UP000813444"/>
    </source>
</evidence>
<dbReference type="Gene3D" id="3.40.50.150">
    <property type="entry name" value="Vaccinia Virus protein VP39"/>
    <property type="match status" value="1"/>
</dbReference>
<dbReference type="Gene3D" id="3.40.50.720">
    <property type="entry name" value="NAD(P)-binding Rossmann-like Domain"/>
    <property type="match status" value="1"/>
</dbReference>
<dbReference type="SUPFAM" id="SSF47336">
    <property type="entry name" value="ACP-like"/>
    <property type="match status" value="1"/>
</dbReference>
<dbReference type="GO" id="GO:0006633">
    <property type="term" value="P:fatty acid biosynthetic process"/>
    <property type="evidence" value="ECO:0007669"/>
    <property type="project" value="TreeGrafter"/>
</dbReference>
<dbReference type="Pfam" id="PF22621">
    <property type="entry name" value="CurL-like_PKS_C"/>
    <property type="match status" value="1"/>
</dbReference>
<dbReference type="Pfam" id="PF00698">
    <property type="entry name" value="Acyl_transf_1"/>
    <property type="match status" value="1"/>
</dbReference>
<keyword evidence="2" id="KW-0596">Phosphopantetheine</keyword>
<dbReference type="PANTHER" id="PTHR43775:SF29">
    <property type="entry name" value="ASPERFURANONE POLYKETIDE SYNTHASE AFOG-RELATED"/>
    <property type="match status" value="1"/>
</dbReference>
<dbReference type="GO" id="GO:0016491">
    <property type="term" value="F:oxidoreductase activity"/>
    <property type="evidence" value="ECO:0007669"/>
    <property type="project" value="UniProtKB-KW"/>
</dbReference>
<dbReference type="InterPro" id="IPR016039">
    <property type="entry name" value="Thiolase-like"/>
</dbReference>
<dbReference type="FunFam" id="3.40.50.720:FF:000209">
    <property type="entry name" value="Polyketide synthase Pks12"/>
    <property type="match status" value="1"/>
</dbReference>
<keyword evidence="4" id="KW-0808">Transferase</keyword>
<dbReference type="InterPro" id="IPR042104">
    <property type="entry name" value="PKS_dehydratase_sf"/>
</dbReference>
<dbReference type="PROSITE" id="PS52004">
    <property type="entry name" value="KS3_2"/>
    <property type="match status" value="1"/>
</dbReference>
<dbReference type="SMART" id="SM00827">
    <property type="entry name" value="PKS_AT"/>
    <property type="match status" value="1"/>
</dbReference>
<dbReference type="InterPro" id="IPR020843">
    <property type="entry name" value="ER"/>
</dbReference>
<dbReference type="InterPro" id="IPR049551">
    <property type="entry name" value="PKS_DH_C"/>
</dbReference>
<dbReference type="InterPro" id="IPR014030">
    <property type="entry name" value="Ketoacyl_synth_N"/>
</dbReference>
<proteinExistence type="predicted"/>
<dbReference type="SUPFAM" id="SSF52151">
    <property type="entry name" value="FabD/lysophospholipase-like"/>
    <property type="match status" value="1"/>
</dbReference>
<dbReference type="OrthoDB" id="329835at2759"/>
<dbReference type="InterPro" id="IPR013149">
    <property type="entry name" value="ADH-like_C"/>
</dbReference>
<dbReference type="SUPFAM" id="SSF53335">
    <property type="entry name" value="S-adenosyl-L-methionine-dependent methyltransferases"/>
    <property type="match status" value="1"/>
</dbReference>
<dbReference type="Gene3D" id="3.90.180.10">
    <property type="entry name" value="Medium-chain alcohol dehydrogenases, catalytic domain"/>
    <property type="match status" value="1"/>
</dbReference>
<dbReference type="InterPro" id="IPR013217">
    <property type="entry name" value="Methyltransf_12"/>
</dbReference>
<dbReference type="PROSITE" id="PS50075">
    <property type="entry name" value="CARRIER"/>
    <property type="match status" value="1"/>
</dbReference>
<comment type="pathway">
    <text evidence="1">Secondary metabolite biosynthesis.</text>
</comment>
<dbReference type="Pfam" id="PF14765">
    <property type="entry name" value="PS-DH"/>
    <property type="match status" value="1"/>
</dbReference>
<feature type="domain" description="Carrier" evidence="11">
    <location>
        <begin position="2411"/>
        <end position="2488"/>
    </location>
</feature>
<keyword evidence="6" id="KW-0560">Oxidoreductase</keyword>
<dbReference type="InterPro" id="IPR013968">
    <property type="entry name" value="PKS_KR"/>
</dbReference>
<dbReference type="SMART" id="SM00826">
    <property type="entry name" value="PKS_DH"/>
    <property type="match status" value="1"/>
</dbReference>
<dbReference type="InterPro" id="IPR016036">
    <property type="entry name" value="Malonyl_transacylase_ACP-bd"/>
</dbReference>
<dbReference type="InterPro" id="IPR014031">
    <property type="entry name" value="Ketoacyl_synth_C"/>
</dbReference>
<dbReference type="InterPro" id="IPR011032">
    <property type="entry name" value="GroES-like_sf"/>
</dbReference>
<dbReference type="InterPro" id="IPR057326">
    <property type="entry name" value="KR_dom"/>
</dbReference>
<dbReference type="Gene3D" id="3.10.129.110">
    <property type="entry name" value="Polyketide synthase dehydratase"/>
    <property type="match status" value="1"/>
</dbReference>
<dbReference type="PANTHER" id="PTHR43775">
    <property type="entry name" value="FATTY ACID SYNTHASE"/>
    <property type="match status" value="1"/>
</dbReference>
<feature type="domain" description="PKS/mFAS DH" evidence="13">
    <location>
        <begin position="912"/>
        <end position="1222"/>
    </location>
</feature>
<evidence type="ECO:0000256" key="5">
    <source>
        <dbReference type="ARBA" id="ARBA00022857"/>
    </source>
</evidence>
<evidence type="ECO:0000256" key="2">
    <source>
        <dbReference type="ARBA" id="ARBA00022450"/>
    </source>
</evidence>
<evidence type="ECO:0000256" key="9">
    <source>
        <dbReference type="PROSITE-ProRule" id="PRU01363"/>
    </source>
</evidence>
<dbReference type="SUPFAM" id="SSF50129">
    <property type="entry name" value="GroES-like"/>
    <property type="match status" value="1"/>
</dbReference>
<gene>
    <name evidence="14" type="ORF">B0I35DRAFT_511727</name>
</gene>
<feature type="region of interest" description="C-terminal hotdog fold" evidence="9">
    <location>
        <begin position="1065"/>
        <end position="1222"/>
    </location>
</feature>
<evidence type="ECO:0000256" key="8">
    <source>
        <dbReference type="ARBA" id="ARBA00023315"/>
    </source>
</evidence>
<dbReference type="CDD" id="cd05274">
    <property type="entry name" value="KR_FAS_SDR_x"/>
    <property type="match status" value="1"/>
</dbReference>
<dbReference type="SMART" id="SM00825">
    <property type="entry name" value="PKS_KS"/>
    <property type="match status" value="1"/>
</dbReference>
<feature type="region of interest" description="Disordered" evidence="10">
    <location>
        <begin position="2385"/>
        <end position="2411"/>
    </location>
</feature>
<dbReference type="Gene3D" id="3.40.47.10">
    <property type="match status" value="1"/>
</dbReference>
<dbReference type="InterPro" id="IPR001227">
    <property type="entry name" value="Ac_transferase_dom_sf"/>
</dbReference>
<dbReference type="InterPro" id="IPR050091">
    <property type="entry name" value="PKS_NRPS_Biosynth_Enz"/>
</dbReference>
<evidence type="ECO:0000256" key="10">
    <source>
        <dbReference type="SAM" id="MobiDB-lite"/>
    </source>
</evidence>
<dbReference type="Pfam" id="PF00109">
    <property type="entry name" value="ketoacyl-synt"/>
    <property type="match status" value="1"/>
</dbReference>
<keyword evidence="8" id="KW-0012">Acyltransferase</keyword>
<keyword evidence="15" id="KW-1185">Reference proteome</keyword>
<keyword evidence="3" id="KW-0597">Phosphoprotein</keyword>
<evidence type="ECO:0000259" key="11">
    <source>
        <dbReference type="PROSITE" id="PS50075"/>
    </source>
</evidence>
<evidence type="ECO:0000256" key="6">
    <source>
        <dbReference type="ARBA" id="ARBA00023002"/>
    </source>
</evidence>